<keyword evidence="1" id="KW-0812">Transmembrane</keyword>
<proteinExistence type="predicted"/>
<keyword evidence="3" id="KW-1185">Reference proteome</keyword>
<name>A0A137NR31_CONC2</name>
<reference evidence="2 3" key="1">
    <citation type="journal article" date="2015" name="Genome Biol. Evol.">
        <title>Phylogenomic analyses indicate that early fungi evolved digesting cell walls of algal ancestors of land plants.</title>
        <authorList>
            <person name="Chang Y."/>
            <person name="Wang S."/>
            <person name="Sekimoto S."/>
            <person name="Aerts A.L."/>
            <person name="Choi C."/>
            <person name="Clum A."/>
            <person name="LaButti K.M."/>
            <person name="Lindquist E.A."/>
            <person name="Yee Ngan C."/>
            <person name="Ohm R.A."/>
            <person name="Salamov A.A."/>
            <person name="Grigoriev I.V."/>
            <person name="Spatafora J.W."/>
            <person name="Berbee M.L."/>
        </authorList>
    </citation>
    <scope>NUCLEOTIDE SEQUENCE [LARGE SCALE GENOMIC DNA]</scope>
    <source>
        <strain evidence="2 3">NRRL 28638</strain>
    </source>
</reference>
<dbReference type="Proteomes" id="UP000070444">
    <property type="component" value="Unassembled WGS sequence"/>
</dbReference>
<evidence type="ECO:0000313" key="3">
    <source>
        <dbReference type="Proteomes" id="UP000070444"/>
    </source>
</evidence>
<evidence type="ECO:0000313" key="2">
    <source>
        <dbReference type="EMBL" id="KXN65219.1"/>
    </source>
</evidence>
<keyword evidence="1" id="KW-0472">Membrane</keyword>
<dbReference type="EMBL" id="KQ964944">
    <property type="protein sequence ID" value="KXN65219.1"/>
    <property type="molecule type" value="Genomic_DNA"/>
</dbReference>
<feature type="transmembrane region" description="Helical" evidence="1">
    <location>
        <begin position="31"/>
        <end position="59"/>
    </location>
</feature>
<evidence type="ECO:0000256" key="1">
    <source>
        <dbReference type="SAM" id="Phobius"/>
    </source>
</evidence>
<gene>
    <name evidence="2" type="ORF">CONCODRAFT_13278</name>
</gene>
<dbReference type="AlphaFoldDB" id="A0A137NR31"/>
<accession>A0A137NR31</accession>
<sequence length="115" mass="12212">MKFLNVLVATTAVFANSNGYYYSPDVVLDVNVAVIGVVDGLLGLVGAVIGGVTVSASVLAQIKIIARDNCRYGNYYGKDCYRCTRPLGPLRQLNLGVNANVNVDSVVDETVAIQD</sequence>
<keyword evidence="1" id="KW-1133">Transmembrane helix</keyword>
<organism evidence="2 3">
    <name type="scientific">Conidiobolus coronatus (strain ATCC 28846 / CBS 209.66 / NRRL 28638)</name>
    <name type="common">Delacroixia coronata</name>
    <dbReference type="NCBI Taxonomy" id="796925"/>
    <lineage>
        <taxon>Eukaryota</taxon>
        <taxon>Fungi</taxon>
        <taxon>Fungi incertae sedis</taxon>
        <taxon>Zoopagomycota</taxon>
        <taxon>Entomophthoromycotina</taxon>
        <taxon>Entomophthoromycetes</taxon>
        <taxon>Entomophthorales</taxon>
        <taxon>Ancylistaceae</taxon>
        <taxon>Conidiobolus</taxon>
    </lineage>
</organism>
<protein>
    <submittedName>
        <fullName evidence="2">Uncharacterized protein</fullName>
    </submittedName>
</protein>